<feature type="domain" description="Plastocyanin-like" evidence="7">
    <location>
        <begin position="179"/>
        <end position="254"/>
    </location>
</feature>
<dbReference type="AlphaFoldDB" id="K0RPB2"/>
<comment type="similarity">
    <text evidence="1">Belongs to the multicopper oxidase family.</text>
</comment>
<keyword evidence="6" id="KW-0812">Transmembrane</keyword>
<dbReference type="GO" id="GO:0005507">
    <property type="term" value="F:copper ion binding"/>
    <property type="evidence" value="ECO:0007669"/>
    <property type="project" value="InterPro"/>
</dbReference>
<feature type="region of interest" description="Disordered" evidence="5">
    <location>
        <begin position="1"/>
        <end position="29"/>
    </location>
</feature>
<dbReference type="Gene3D" id="2.60.40.420">
    <property type="entry name" value="Cupredoxins - blue copper proteins"/>
    <property type="match status" value="2"/>
</dbReference>
<keyword evidence="4" id="KW-0186">Copper</keyword>
<evidence type="ECO:0000256" key="1">
    <source>
        <dbReference type="ARBA" id="ARBA00010609"/>
    </source>
</evidence>
<dbReference type="OrthoDB" id="2121828at2759"/>
<evidence type="ECO:0000313" key="8">
    <source>
        <dbReference type="EMBL" id="EJK54124.1"/>
    </source>
</evidence>
<keyword evidence="2" id="KW-0479">Metal-binding</keyword>
<evidence type="ECO:0000256" key="5">
    <source>
        <dbReference type="SAM" id="MobiDB-lite"/>
    </source>
</evidence>
<protein>
    <submittedName>
        <fullName evidence="8">Multicopper oxidase</fullName>
    </submittedName>
</protein>
<keyword evidence="6" id="KW-1133">Transmembrane helix</keyword>
<dbReference type="PANTHER" id="PTHR11709">
    <property type="entry name" value="MULTI-COPPER OXIDASE"/>
    <property type="match status" value="1"/>
</dbReference>
<evidence type="ECO:0000256" key="3">
    <source>
        <dbReference type="ARBA" id="ARBA00023002"/>
    </source>
</evidence>
<evidence type="ECO:0000256" key="4">
    <source>
        <dbReference type="ARBA" id="ARBA00023008"/>
    </source>
</evidence>
<dbReference type="Pfam" id="PF07732">
    <property type="entry name" value="Cu-oxidase_3"/>
    <property type="match status" value="1"/>
</dbReference>
<evidence type="ECO:0000259" key="7">
    <source>
        <dbReference type="Pfam" id="PF07732"/>
    </source>
</evidence>
<evidence type="ECO:0000313" key="9">
    <source>
        <dbReference type="Proteomes" id="UP000266841"/>
    </source>
</evidence>
<dbReference type="EMBL" id="AGNL01036322">
    <property type="protein sequence ID" value="EJK54124.1"/>
    <property type="molecule type" value="Genomic_DNA"/>
</dbReference>
<evidence type="ECO:0000256" key="2">
    <source>
        <dbReference type="ARBA" id="ARBA00022723"/>
    </source>
</evidence>
<dbReference type="InterPro" id="IPR045087">
    <property type="entry name" value="Cu-oxidase_fam"/>
</dbReference>
<evidence type="ECO:0000256" key="6">
    <source>
        <dbReference type="SAM" id="Phobius"/>
    </source>
</evidence>
<dbReference type="InterPro" id="IPR008972">
    <property type="entry name" value="Cupredoxin"/>
</dbReference>
<keyword evidence="9" id="KW-1185">Reference proteome</keyword>
<dbReference type="InterPro" id="IPR011707">
    <property type="entry name" value="Cu-oxidase-like_N"/>
</dbReference>
<proteinExistence type="inferred from homology"/>
<organism evidence="8 9">
    <name type="scientific">Thalassiosira oceanica</name>
    <name type="common">Marine diatom</name>
    <dbReference type="NCBI Taxonomy" id="159749"/>
    <lineage>
        <taxon>Eukaryota</taxon>
        <taxon>Sar</taxon>
        <taxon>Stramenopiles</taxon>
        <taxon>Ochrophyta</taxon>
        <taxon>Bacillariophyta</taxon>
        <taxon>Coscinodiscophyceae</taxon>
        <taxon>Thalassiosirophycidae</taxon>
        <taxon>Thalassiosirales</taxon>
        <taxon>Thalassiosiraceae</taxon>
        <taxon>Thalassiosira</taxon>
    </lineage>
</organism>
<keyword evidence="3" id="KW-0560">Oxidoreductase</keyword>
<dbReference type="PANTHER" id="PTHR11709:SF394">
    <property type="entry name" value="FI03373P-RELATED"/>
    <property type="match status" value="1"/>
</dbReference>
<feature type="non-terminal residue" evidence="8">
    <location>
        <position position="465"/>
    </location>
</feature>
<comment type="caution">
    <text evidence="8">The sequence shown here is derived from an EMBL/GenBank/DDBJ whole genome shotgun (WGS) entry which is preliminary data.</text>
</comment>
<dbReference type="SUPFAM" id="SSF49503">
    <property type="entry name" value="Cupredoxins"/>
    <property type="match status" value="1"/>
</dbReference>
<accession>K0RPB2</accession>
<dbReference type="GO" id="GO:0016491">
    <property type="term" value="F:oxidoreductase activity"/>
    <property type="evidence" value="ECO:0007669"/>
    <property type="project" value="UniProtKB-KW"/>
</dbReference>
<reference evidence="8 9" key="1">
    <citation type="journal article" date="2012" name="Genome Biol.">
        <title>Genome and low-iron response of an oceanic diatom adapted to chronic iron limitation.</title>
        <authorList>
            <person name="Lommer M."/>
            <person name="Specht M."/>
            <person name="Roy A.S."/>
            <person name="Kraemer L."/>
            <person name="Andreson R."/>
            <person name="Gutowska M.A."/>
            <person name="Wolf J."/>
            <person name="Bergner S.V."/>
            <person name="Schilhabel M.B."/>
            <person name="Klostermeier U.C."/>
            <person name="Beiko R.G."/>
            <person name="Rosenstiel P."/>
            <person name="Hippler M."/>
            <person name="Laroche J."/>
        </authorList>
    </citation>
    <scope>NUCLEOTIDE SEQUENCE [LARGE SCALE GENOMIC DNA]</scope>
    <source>
        <strain evidence="8 9">CCMP1005</strain>
    </source>
</reference>
<feature type="transmembrane region" description="Helical" evidence="6">
    <location>
        <begin position="45"/>
        <end position="64"/>
    </location>
</feature>
<gene>
    <name evidence="8" type="ORF">THAOC_26314</name>
</gene>
<feature type="compositionally biased region" description="Basic and acidic residues" evidence="5">
    <location>
        <begin position="1"/>
        <end position="15"/>
    </location>
</feature>
<dbReference type="Proteomes" id="UP000266841">
    <property type="component" value="Unassembled WGS sequence"/>
</dbReference>
<keyword evidence="6" id="KW-0472">Membrane</keyword>
<name>K0RPB2_THAOC</name>
<sequence>MDEEKLQQDVEREDFSPVGNPGQQQREDDAVRNGGGWCLLASYKYLIAGAIGWILAVTFVGLYWKERRVSRDREVGEILPTPVILKLAKVSYPENAQYERMIIQGFFNGTNDNDNGDEAGILRWRNQNGFWYLEVLPVTYSRKDCPIPNDENLYGRLEPVGVGLNPTSKSSCNLYDFRLVIFNDLEEGATVHFHGLTPPSNEDGVPFVSNANIFPQNLQRYRFKAFTYPGFHWMHAHTGFQQAFGVAAPIVLQHSNLYCRANKFQREDDLIVMFEEGFIYPRCAYSGHWWYKHECSGAGIDQTDFGKLAFFINRREEPIDHTPGRDVENIRIRFLNGGSEAPWRIDGTNISSDSAMEILATDGQDVVRDGKRKSTFILGLANRIDALIKVDPSRDLLITGIQMKHSGNVTHPALRHIVIRGRDTPSTERIDIAGLPKYGNFNSTILKNFDLIRDLSAAHPLTNRS</sequence>